<name>A0ABU1RX33_9GAMM</name>
<evidence type="ECO:0000313" key="2">
    <source>
        <dbReference type="Proteomes" id="UP001254759"/>
    </source>
</evidence>
<comment type="caution">
    <text evidence="1">The sequence shown here is derived from an EMBL/GenBank/DDBJ whole genome shotgun (WGS) entry which is preliminary data.</text>
</comment>
<sequence>HLTGIKDAGTIVAINKDAEAPIFEIADIGLVGDLFKLLPELEMAL</sequence>
<dbReference type="PANTHER" id="PTHR43153:SF1">
    <property type="entry name" value="ELECTRON TRANSFER FLAVOPROTEIN SUBUNIT ALPHA, MITOCHONDRIAL"/>
    <property type="match status" value="1"/>
</dbReference>
<organism evidence="1 2">
    <name type="scientific">Pseudoxanthomonas sacheonensis</name>
    <dbReference type="NCBI Taxonomy" id="443615"/>
    <lineage>
        <taxon>Bacteria</taxon>
        <taxon>Pseudomonadati</taxon>
        <taxon>Pseudomonadota</taxon>
        <taxon>Gammaproteobacteria</taxon>
        <taxon>Lysobacterales</taxon>
        <taxon>Lysobacteraceae</taxon>
        <taxon>Pseudoxanthomonas</taxon>
    </lineage>
</organism>
<keyword evidence="2" id="KW-1185">Reference proteome</keyword>
<dbReference type="Gene3D" id="3.40.50.1220">
    <property type="entry name" value="TPP-binding domain"/>
    <property type="match status" value="1"/>
</dbReference>
<feature type="non-terminal residue" evidence="1">
    <location>
        <position position="1"/>
    </location>
</feature>
<accession>A0ABU1RX33</accession>
<proteinExistence type="predicted"/>
<dbReference type="InterPro" id="IPR029035">
    <property type="entry name" value="DHS-like_NAD/FAD-binding_dom"/>
</dbReference>
<reference evidence="1 2" key="1">
    <citation type="submission" date="2023-07" db="EMBL/GenBank/DDBJ databases">
        <title>Sorghum-associated microbial communities from plants grown in Nebraska, USA.</title>
        <authorList>
            <person name="Schachtman D."/>
        </authorList>
    </citation>
    <scope>NUCLEOTIDE SEQUENCE [LARGE SCALE GENOMIC DNA]</scope>
    <source>
        <strain evidence="1 2">BE107</strain>
    </source>
</reference>
<dbReference type="EMBL" id="JAVDTT010000008">
    <property type="protein sequence ID" value="MDR6843317.1"/>
    <property type="molecule type" value="Genomic_DNA"/>
</dbReference>
<gene>
    <name evidence="1" type="ORF">J2W94_003632</name>
</gene>
<dbReference type="Proteomes" id="UP001254759">
    <property type="component" value="Unassembled WGS sequence"/>
</dbReference>
<dbReference type="InterPro" id="IPR001308">
    <property type="entry name" value="ETF_a/FixB"/>
</dbReference>
<dbReference type="PANTHER" id="PTHR43153">
    <property type="entry name" value="ELECTRON TRANSFER FLAVOPROTEIN ALPHA"/>
    <property type="match status" value="1"/>
</dbReference>
<evidence type="ECO:0000313" key="1">
    <source>
        <dbReference type="EMBL" id="MDR6843317.1"/>
    </source>
</evidence>
<protein>
    <submittedName>
        <fullName evidence="1">Electron transfer flavoprotein alpha subunit</fullName>
    </submittedName>
</protein>
<dbReference type="SUPFAM" id="SSF52467">
    <property type="entry name" value="DHS-like NAD/FAD-binding domain"/>
    <property type="match status" value="1"/>
</dbReference>